<dbReference type="Pfam" id="PF08486">
    <property type="entry name" value="SpoIID"/>
    <property type="match status" value="1"/>
</dbReference>
<dbReference type="InterPro" id="IPR051922">
    <property type="entry name" value="Bact_Sporulation_Assoc"/>
</dbReference>
<sequence length="379" mass="42399">MKSFKETWLTRWRRIRGNKRLIFKGKMILLFIAGFLLLLAIPAVLVGFGSNGEPVVAGQGRHEKEMSPGTQKAQAQVTDSKKANTYNPNVRVYLSKEKKVISLPLETYLEGVVAAEMPITFEVEALKAQAMAARTFVVNRLEKGSTVSLTSYGLPHQLADVTDTVQHQAYSTDDKLRNQWKGRYQEYKTKIKQAIEGTRGQILTYQGKPIYAAFFSTSNGRTENSEEYFTAKYPYLVSVDSSWDRSSPKFEREATFPLSEVFSKLENQTKKPLDVAVSAFQAGSQMKVVKKTTGNRVANLSIGDKSFSGREVREALGLASSDFTWKQDGDKITFTTYGYGHGVGLSQWGANLMAQTGAKADKIVKHYYQGIQISEFEKK</sequence>
<evidence type="ECO:0000259" key="2">
    <source>
        <dbReference type="Pfam" id="PF08486"/>
    </source>
</evidence>
<protein>
    <submittedName>
        <fullName evidence="3">Stage II sporulation protein D</fullName>
    </submittedName>
</protein>
<dbReference type="PANTHER" id="PTHR30032">
    <property type="entry name" value="N-ACETYLMURAMOYL-L-ALANINE AMIDASE-RELATED"/>
    <property type="match status" value="1"/>
</dbReference>
<dbReference type="NCBIfam" id="TIGR02870">
    <property type="entry name" value="spore_II_D"/>
    <property type="match status" value="1"/>
</dbReference>
<dbReference type="InterPro" id="IPR013486">
    <property type="entry name" value="SpoIID/LytB"/>
</dbReference>
<evidence type="ECO:0000313" key="4">
    <source>
        <dbReference type="Proteomes" id="UP000294746"/>
    </source>
</evidence>
<feature type="domain" description="Sporulation stage II protein D amidase enhancer LytB N-terminal" evidence="2">
    <location>
        <begin position="96"/>
        <end position="205"/>
    </location>
</feature>
<name>A0A4R2RP91_9BACL</name>
<dbReference type="AlphaFoldDB" id="A0A4R2RP91"/>
<reference evidence="3 4" key="1">
    <citation type="submission" date="2019-03" db="EMBL/GenBank/DDBJ databases">
        <title>Genomic Encyclopedia of Type Strains, Phase IV (KMG-IV): sequencing the most valuable type-strain genomes for metagenomic binning, comparative biology and taxonomic classification.</title>
        <authorList>
            <person name="Goeker M."/>
        </authorList>
    </citation>
    <scope>NUCLEOTIDE SEQUENCE [LARGE SCALE GENOMIC DNA]</scope>
    <source>
        <strain evidence="3 4">DSM 46831</strain>
    </source>
</reference>
<dbReference type="GO" id="GO:0030435">
    <property type="term" value="P:sporulation resulting in formation of a cellular spore"/>
    <property type="evidence" value="ECO:0007669"/>
    <property type="project" value="InterPro"/>
</dbReference>
<organism evidence="3 4">
    <name type="scientific">Baia soyae</name>
    <dbReference type="NCBI Taxonomy" id="1544746"/>
    <lineage>
        <taxon>Bacteria</taxon>
        <taxon>Bacillati</taxon>
        <taxon>Bacillota</taxon>
        <taxon>Bacilli</taxon>
        <taxon>Bacillales</taxon>
        <taxon>Thermoactinomycetaceae</taxon>
        <taxon>Baia</taxon>
    </lineage>
</organism>
<proteinExistence type="predicted"/>
<comment type="caution">
    <text evidence="3">The sequence shown here is derived from an EMBL/GenBank/DDBJ whole genome shotgun (WGS) entry which is preliminary data.</text>
</comment>
<accession>A0A4R2RP91</accession>
<gene>
    <name evidence="3" type="ORF">EDD57_12917</name>
</gene>
<evidence type="ECO:0000313" key="3">
    <source>
        <dbReference type="EMBL" id="TCP65922.1"/>
    </source>
</evidence>
<dbReference type="EMBL" id="SLXV01000029">
    <property type="protein sequence ID" value="TCP65922.1"/>
    <property type="molecule type" value="Genomic_DNA"/>
</dbReference>
<keyword evidence="4" id="KW-1185">Reference proteome</keyword>
<dbReference type="GO" id="GO:0030288">
    <property type="term" value="C:outer membrane-bounded periplasmic space"/>
    <property type="evidence" value="ECO:0007669"/>
    <property type="project" value="TreeGrafter"/>
</dbReference>
<dbReference type="NCBIfam" id="TIGR02669">
    <property type="entry name" value="SpoIID_LytB"/>
    <property type="match status" value="1"/>
</dbReference>
<dbReference type="PANTHER" id="PTHR30032:SF4">
    <property type="entry name" value="AMIDASE ENHANCER"/>
    <property type="match status" value="1"/>
</dbReference>
<feature type="compositionally biased region" description="Polar residues" evidence="1">
    <location>
        <begin position="68"/>
        <end position="81"/>
    </location>
</feature>
<dbReference type="InterPro" id="IPR014225">
    <property type="entry name" value="Spore_II_D_firmicutes"/>
</dbReference>
<dbReference type="Proteomes" id="UP000294746">
    <property type="component" value="Unassembled WGS sequence"/>
</dbReference>
<evidence type="ECO:0000256" key="1">
    <source>
        <dbReference type="SAM" id="MobiDB-lite"/>
    </source>
</evidence>
<dbReference type="RefSeq" id="WP_165873748.1">
    <property type="nucleotide sequence ID" value="NZ_SLXV01000029.1"/>
</dbReference>
<feature type="region of interest" description="Disordered" evidence="1">
    <location>
        <begin position="58"/>
        <end position="81"/>
    </location>
</feature>
<dbReference type="InterPro" id="IPR013693">
    <property type="entry name" value="SpoIID/LytB_N"/>
</dbReference>